<keyword evidence="4" id="KW-0997">Cell inner membrane</keyword>
<dbReference type="Pfam" id="PF04290">
    <property type="entry name" value="DctQ"/>
    <property type="match status" value="1"/>
</dbReference>
<feature type="domain" description="Tripartite ATP-independent periplasmic transporters DctQ component" evidence="9">
    <location>
        <begin position="20"/>
        <end position="150"/>
    </location>
</feature>
<dbReference type="PANTHER" id="PTHR35011">
    <property type="entry name" value="2,3-DIKETO-L-GULONATE TRAP TRANSPORTER SMALL PERMEASE PROTEIN YIAM"/>
    <property type="match status" value="1"/>
</dbReference>
<evidence type="ECO:0000256" key="4">
    <source>
        <dbReference type="ARBA" id="ARBA00022519"/>
    </source>
</evidence>
<comment type="subcellular location">
    <subcellularLocation>
        <location evidence="1">Cell inner membrane</location>
        <topology evidence="1">Multi-pass membrane protein</topology>
    </subcellularLocation>
</comment>
<evidence type="ECO:0000259" key="9">
    <source>
        <dbReference type="Pfam" id="PF04290"/>
    </source>
</evidence>
<dbReference type="InterPro" id="IPR007387">
    <property type="entry name" value="TRAP_DctQ"/>
</dbReference>
<keyword evidence="7" id="KW-0472">Membrane</keyword>
<organism evidence="10 11">
    <name type="scientific">Cloacibacillus porcorum</name>
    <dbReference type="NCBI Taxonomy" id="1197717"/>
    <lineage>
        <taxon>Bacteria</taxon>
        <taxon>Thermotogati</taxon>
        <taxon>Synergistota</taxon>
        <taxon>Synergistia</taxon>
        <taxon>Synergistales</taxon>
        <taxon>Synergistaceae</taxon>
        <taxon>Cloacibacillus</taxon>
    </lineage>
</organism>
<evidence type="ECO:0000256" key="1">
    <source>
        <dbReference type="ARBA" id="ARBA00004429"/>
    </source>
</evidence>
<protein>
    <recommendedName>
        <fullName evidence="9">Tripartite ATP-independent periplasmic transporters DctQ component domain-containing protein</fullName>
    </recommendedName>
</protein>
<keyword evidence="2" id="KW-0813">Transport</keyword>
<evidence type="ECO:0000256" key="3">
    <source>
        <dbReference type="ARBA" id="ARBA00022475"/>
    </source>
</evidence>
<dbReference type="STRING" id="1197717.BED41_04895"/>
<dbReference type="RefSeq" id="WP_066743661.1">
    <property type="nucleotide sequence ID" value="NZ_CALCLR010000123.1"/>
</dbReference>
<keyword evidence="5" id="KW-0812">Transmembrane</keyword>
<dbReference type="AlphaFoldDB" id="A0A1B2I3D7"/>
<dbReference type="KEGG" id="cpor:BED41_04895"/>
<evidence type="ECO:0000256" key="2">
    <source>
        <dbReference type="ARBA" id="ARBA00022448"/>
    </source>
</evidence>
<evidence type="ECO:0000256" key="8">
    <source>
        <dbReference type="ARBA" id="ARBA00038436"/>
    </source>
</evidence>
<comment type="similarity">
    <text evidence="8">Belongs to the TRAP transporter small permease family.</text>
</comment>
<reference evidence="10" key="1">
    <citation type="submission" date="2016-08" db="EMBL/GenBank/DDBJ databases">
        <title>Complete genome of Cloacibacillus porcorum.</title>
        <authorList>
            <person name="Looft T."/>
            <person name="Bayles D.O."/>
            <person name="Alt D.P."/>
        </authorList>
    </citation>
    <scope>NUCLEOTIDE SEQUENCE [LARGE SCALE GENOMIC DNA]</scope>
    <source>
        <strain evidence="10">CL-84</strain>
    </source>
</reference>
<proteinExistence type="inferred from homology"/>
<name>A0A1B2I3D7_9BACT</name>
<accession>A0A1B2I3D7</accession>
<evidence type="ECO:0000256" key="5">
    <source>
        <dbReference type="ARBA" id="ARBA00022692"/>
    </source>
</evidence>
<sequence>MRLLEKIAGAISIFFLGVAILLVTFNVTARYVFNYGEPWCEEAIRYSVVFATFFGLSLAVAKNESMKIDVLVQLTKGRLQRLIHLIGTLAEVTVLWLLLYFSYLLVAETIESGQITPSADYPMYIPYLFVTAGVFVCALSSLYALYNAIKGEK</sequence>
<dbReference type="InterPro" id="IPR055348">
    <property type="entry name" value="DctQ"/>
</dbReference>
<dbReference type="GeneID" id="83057192"/>
<evidence type="ECO:0000256" key="7">
    <source>
        <dbReference type="ARBA" id="ARBA00023136"/>
    </source>
</evidence>
<evidence type="ECO:0000313" key="10">
    <source>
        <dbReference type="EMBL" id="ANZ44480.1"/>
    </source>
</evidence>
<keyword evidence="11" id="KW-1185">Reference proteome</keyword>
<dbReference type="Proteomes" id="UP000093044">
    <property type="component" value="Chromosome"/>
</dbReference>
<keyword evidence="3" id="KW-1003">Cell membrane</keyword>
<gene>
    <name evidence="10" type="ORF">BED41_04895</name>
</gene>
<dbReference type="OrthoDB" id="45144at2"/>
<dbReference type="GO" id="GO:0005886">
    <property type="term" value="C:plasma membrane"/>
    <property type="evidence" value="ECO:0007669"/>
    <property type="project" value="UniProtKB-SubCell"/>
</dbReference>
<keyword evidence="6" id="KW-1133">Transmembrane helix</keyword>
<evidence type="ECO:0000313" key="11">
    <source>
        <dbReference type="Proteomes" id="UP000093044"/>
    </source>
</evidence>
<dbReference type="EMBL" id="CP016757">
    <property type="protein sequence ID" value="ANZ44480.1"/>
    <property type="molecule type" value="Genomic_DNA"/>
</dbReference>
<evidence type="ECO:0000256" key="6">
    <source>
        <dbReference type="ARBA" id="ARBA00022989"/>
    </source>
</evidence>